<evidence type="ECO:0000259" key="8">
    <source>
        <dbReference type="Pfam" id="PF14322"/>
    </source>
</evidence>
<organism evidence="9 10">
    <name type="scientific">Chitinophaga niabensis</name>
    <dbReference type="NCBI Taxonomy" id="536979"/>
    <lineage>
        <taxon>Bacteria</taxon>
        <taxon>Pseudomonadati</taxon>
        <taxon>Bacteroidota</taxon>
        <taxon>Chitinophagia</taxon>
        <taxon>Chitinophagales</taxon>
        <taxon>Chitinophagaceae</taxon>
        <taxon>Chitinophaga</taxon>
    </lineage>
</organism>
<dbReference type="SUPFAM" id="SSF48452">
    <property type="entry name" value="TPR-like"/>
    <property type="match status" value="1"/>
</dbReference>
<feature type="chain" id="PRO_5012500864" evidence="6">
    <location>
        <begin position="21"/>
        <end position="533"/>
    </location>
</feature>
<keyword evidence="3 6" id="KW-0732">Signal</keyword>
<dbReference type="RefSeq" id="WP_074239311.1">
    <property type="nucleotide sequence ID" value="NZ_FSRA01000001.1"/>
</dbReference>
<protein>
    <submittedName>
        <fullName evidence="9">Starch-binding associating with outer membrane</fullName>
    </submittedName>
</protein>
<evidence type="ECO:0000313" key="10">
    <source>
        <dbReference type="Proteomes" id="UP000185003"/>
    </source>
</evidence>
<dbReference type="InterPro" id="IPR012944">
    <property type="entry name" value="SusD_RagB_dom"/>
</dbReference>
<dbReference type="InterPro" id="IPR011990">
    <property type="entry name" value="TPR-like_helical_dom_sf"/>
</dbReference>
<dbReference type="InterPro" id="IPR033985">
    <property type="entry name" value="SusD-like_N"/>
</dbReference>
<evidence type="ECO:0000256" key="6">
    <source>
        <dbReference type="SAM" id="SignalP"/>
    </source>
</evidence>
<dbReference type="Proteomes" id="UP000185003">
    <property type="component" value="Unassembled WGS sequence"/>
</dbReference>
<dbReference type="Pfam" id="PF07980">
    <property type="entry name" value="SusD_RagB"/>
    <property type="match status" value="1"/>
</dbReference>
<evidence type="ECO:0000256" key="2">
    <source>
        <dbReference type="ARBA" id="ARBA00006275"/>
    </source>
</evidence>
<feature type="domain" description="SusD-like N-terminal" evidence="8">
    <location>
        <begin position="52"/>
        <end position="218"/>
    </location>
</feature>
<keyword evidence="10" id="KW-1185">Reference proteome</keyword>
<dbReference type="STRING" id="536979.SAMN04488055_2238"/>
<dbReference type="Gene3D" id="1.25.40.390">
    <property type="match status" value="1"/>
</dbReference>
<reference evidence="9 10" key="1">
    <citation type="submission" date="2016-11" db="EMBL/GenBank/DDBJ databases">
        <authorList>
            <person name="Jaros S."/>
            <person name="Januszkiewicz K."/>
            <person name="Wedrychowicz H."/>
        </authorList>
    </citation>
    <scope>NUCLEOTIDE SEQUENCE [LARGE SCALE GENOMIC DNA]</scope>
    <source>
        <strain evidence="9 10">DSM 24787</strain>
    </source>
</reference>
<dbReference type="AlphaFoldDB" id="A0A1N6FIM3"/>
<evidence type="ECO:0000256" key="3">
    <source>
        <dbReference type="ARBA" id="ARBA00022729"/>
    </source>
</evidence>
<dbReference type="OrthoDB" id="5694214at2"/>
<name>A0A1N6FIM3_9BACT</name>
<keyword evidence="4" id="KW-0472">Membrane</keyword>
<evidence type="ECO:0000256" key="1">
    <source>
        <dbReference type="ARBA" id="ARBA00004442"/>
    </source>
</evidence>
<comment type="subcellular location">
    <subcellularLocation>
        <location evidence="1">Cell outer membrane</location>
    </subcellularLocation>
</comment>
<keyword evidence="5" id="KW-0998">Cell outer membrane</keyword>
<evidence type="ECO:0000259" key="7">
    <source>
        <dbReference type="Pfam" id="PF07980"/>
    </source>
</evidence>
<proteinExistence type="inferred from homology"/>
<sequence>MKMKFSYICIAAFSIMVALTGCEKFLTNDHPTRIADNEWWTTEANAIGALGSIYAGVPDGSSGRNVMLTSGLSDEAVNRGDHIGKYDLYTRGLQNPTWDVAEWIWRDNYLDIRRANRFLENVDKCFMDSLLRDRMKYEARALRAYYHLECLLFFGRIPISTVSLTPEENKLKRNTVDEVYNFILTELNTCGEKLPKEYSNEEAWRISSGTCYALIVRMAMYFKKYDVAIDAAKKVISSGVYRLHRSTNATVNSYAELFTYTGELNKERIWYRRDGCGTAWTRFAPAGIGGETYLSPTNTVVDNFETKQGFTIRELGADSLLAYRINPNFKNNRDPRLTGAVLFPGQNFIDASYILKPFDPNPLNLDRIGQQKSTATGFWVRKYLDAKDRQAKSGTLDFMFIRYAEVLLSYAEALVESGDWQNPDVITHLNDIRNRAGMPPVAVARYNSQETLRTLIRRERQAELCFEGQRFFDIRRWGTVSTVMNGEVFGATDPATGIATKVQDRAYTARDYYWPIPEKEMLSNPNMEQNDDY</sequence>
<accession>A0A1N6FIM3</accession>
<dbReference type="CDD" id="cd08977">
    <property type="entry name" value="SusD"/>
    <property type="match status" value="1"/>
</dbReference>
<feature type="signal peptide" evidence="6">
    <location>
        <begin position="1"/>
        <end position="20"/>
    </location>
</feature>
<feature type="domain" description="RagB/SusD" evidence="7">
    <location>
        <begin position="289"/>
        <end position="533"/>
    </location>
</feature>
<evidence type="ECO:0000256" key="4">
    <source>
        <dbReference type="ARBA" id="ARBA00023136"/>
    </source>
</evidence>
<dbReference type="EMBL" id="FSRA01000001">
    <property type="protein sequence ID" value="SIN95066.1"/>
    <property type="molecule type" value="Genomic_DNA"/>
</dbReference>
<evidence type="ECO:0000256" key="5">
    <source>
        <dbReference type="ARBA" id="ARBA00023237"/>
    </source>
</evidence>
<dbReference type="PROSITE" id="PS51257">
    <property type="entry name" value="PROKAR_LIPOPROTEIN"/>
    <property type="match status" value="1"/>
</dbReference>
<evidence type="ECO:0000313" key="9">
    <source>
        <dbReference type="EMBL" id="SIN95066.1"/>
    </source>
</evidence>
<dbReference type="Pfam" id="PF14322">
    <property type="entry name" value="SusD-like_3"/>
    <property type="match status" value="1"/>
</dbReference>
<gene>
    <name evidence="9" type="ORF">SAMN04488055_2238</name>
</gene>
<comment type="similarity">
    <text evidence="2">Belongs to the SusD family.</text>
</comment>
<dbReference type="GO" id="GO:0009279">
    <property type="term" value="C:cell outer membrane"/>
    <property type="evidence" value="ECO:0007669"/>
    <property type="project" value="UniProtKB-SubCell"/>
</dbReference>